<comment type="caution">
    <text evidence="1">The sequence shown here is derived from an EMBL/GenBank/DDBJ whole genome shotgun (WGS) entry which is preliminary data.</text>
</comment>
<proteinExistence type="predicted"/>
<accession>A0AAN9QNA2</accession>
<organism evidence="1 2">
    <name type="scientific">Canavalia gladiata</name>
    <name type="common">Sword bean</name>
    <name type="synonym">Dolichos gladiatus</name>
    <dbReference type="NCBI Taxonomy" id="3824"/>
    <lineage>
        <taxon>Eukaryota</taxon>
        <taxon>Viridiplantae</taxon>
        <taxon>Streptophyta</taxon>
        <taxon>Embryophyta</taxon>
        <taxon>Tracheophyta</taxon>
        <taxon>Spermatophyta</taxon>
        <taxon>Magnoliopsida</taxon>
        <taxon>eudicotyledons</taxon>
        <taxon>Gunneridae</taxon>
        <taxon>Pentapetalae</taxon>
        <taxon>rosids</taxon>
        <taxon>fabids</taxon>
        <taxon>Fabales</taxon>
        <taxon>Fabaceae</taxon>
        <taxon>Papilionoideae</taxon>
        <taxon>50 kb inversion clade</taxon>
        <taxon>NPAAA clade</taxon>
        <taxon>indigoferoid/millettioid clade</taxon>
        <taxon>Phaseoleae</taxon>
        <taxon>Canavalia</taxon>
    </lineage>
</organism>
<gene>
    <name evidence="1" type="ORF">VNO77_21303</name>
</gene>
<dbReference type="Proteomes" id="UP001367508">
    <property type="component" value="Unassembled WGS sequence"/>
</dbReference>
<name>A0AAN9QNA2_CANGL</name>
<reference evidence="1 2" key="1">
    <citation type="submission" date="2024-01" db="EMBL/GenBank/DDBJ databases">
        <title>The genomes of 5 underutilized Papilionoideae crops provide insights into root nodulation and disease resistanc.</title>
        <authorList>
            <person name="Jiang F."/>
        </authorList>
    </citation>
    <scope>NUCLEOTIDE SEQUENCE [LARGE SCALE GENOMIC DNA]</scope>
    <source>
        <strain evidence="1">LVBAO_FW01</strain>
        <tissue evidence="1">Leaves</tissue>
    </source>
</reference>
<evidence type="ECO:0000313" key="2">
    <source>
        <dbReference type="Proteomes" id="UP001367508"/>
    </source>
</evidence>
<evidence type="ECO:0000313" key="1">
    <source>
        <dbReference type="EMBL" id="KAK7340596.1"/>
    </source>
</evidence>
<dbReference type="AlphaFoldDB" id="A0AAN9QNA2"/>
<keyword evidence="2" id="KW-1185">Reference proteome</keyword>
<dbReference type="EMBL" id="JAYMYQ010000004">
    <property type="protein sequence ID" value="KAK7340596.1"/>
    <property type="molecule type" value="Genomic_DNA"/>
</dbReference>
<sequence length="109" mass="11643">MNPLQFCCVVSALIPPIVLPSDFSLAKGMKNEDRKIILELVQLIVEAKVAASESRCTEATLGEIAGVFPDPIQACPRPLSLFIVGKVPSASASLVRHALANAMWQIATN</sequence>
<protein>
    <submittedName>
        <fullName evidence="1">Uncharacterized protein</fullName>
    </submittedName>
</protein>